<dbReference type="EMBL" id="JFAX01000015">
    <property type="protein sequence ID" value="EXI66422.1"/>
    <property type="molecule type" value="Genomic_DNA"/>
</dbReference>
<dbReference type="PATRIC" id="fig|1454001.3.peg.2585"/>
<reference evidence="3" key="1">
    <citation type="submission" date="2014-02" db="EMBL/GenBank/DDBJ databases">
        <title>Expanding our view of genomic diversity in Candidatus Accumulibacter clades.</title>
        <authorList>
            <person name="Skennerton C.T."/>
            <person name="Barr J.J."/>
            <person name="Slater F.R."/>
            <person name="Bond P.L."/>
            <person name="Tyson G.W."/>
        </authorList>
    </citation>
    <scope>NUCLEOTIDE SEQUENCE [LARGE SCALE GENOMIC DNA]</scope>
</reference>
<gene>
    <name evidence="3" type="ORF">AW08_02536</name>
</gene>
<dbReference type="Pfam" id="PF07589">
    <property type="entry name" value="PEP-CTERM"/>
    <property type="match status" value="1"/>
</dbReference>
<feature type="signal peptide" evidence="1">
    <location>
        <begin position="1"/>
        <end position="21"/>
    </location>
</feature>
<feature type="chain" id="PRO_5001461002" description="Ice-binding protein C-terminal domain-containing protein" evidence="1">
    <location>
        <begin position="22"/>
        <end position="174"/>
    </location>
</feature>
<keyword evidence="1" id="KW-0732">Signal</keyword>
<evidence type="ECO:0000259" key="2">
    <source>
        <dbReference type="Pfam" id="PF07589"/>
    </source>
</evidence>
<protein>
    <recommendedName>
        <fullName evidence="2">Ice-binding protein C-terminal domain-containing protein</fullName>
    </recommendedName>
</protein>
<evidence type="ECO:0000256" key="1">
    <source>
        <dbReference type="SAM" id="SignalP"/>
    </source>
</evidence>
<keyword evidence="4" id="KW-1185">Reference proteome</keyword>
<comment type="caution">
    <text evidence="3">The sequence shown here is derived from an EMBL/GenBank/DDBJ whole genome shotgun (WGS) entry which is preliminary data.</text>
</comment>
<evidence type="ECO:0000313" key="4">
    <source>
        <dbReference type="Proteomes" id="UP000020218"/>
    </source>
</evidence>
<dbReference type="AlphaFoldDB" id="A0A011NP70"/>
<accession>A0A011NP70</accession>
<organism evidence="3 4">
    <name type="scientific">Candidatus Accumulibacter adjunctus</name>
    <dbReference type="NCBI Taxonomy" id="1454001"/>
    <lineage>
        <taxon>Bacteria</taxon>
        <taxon>Pseudomonadati</taxon>
        <taxon>Pseudomonadota</taxon>
        <taxon>Betaproteobacteria</taxon>
        <taxon>Candidatus Accumulibacter</taxon>
    </lineage>
</organism>
<sequence length="174" mass="17362">MKLLQKLVGVALLSASAASMADPIGVDAGWYGFCFGGAGSPATNGCQNQGVGSAGNPFTFSLTGPGLLKVTDAFDIGDTFDVWVNSVLAFTTSVPGSGASTSNPDVAFASGYYSAGSLLLAAGNYSIDIFANQSPFGSGGAYVEVESAVPLPGTLALVGLGLAGLGLRRRAVRV</sequence>
<dbReference type="Proteomes" id="UP000020218">
    <property type="component" value="Unassembled WGS sequence"/>
</dbReference>
<evidence type="ECO:0000313" key="3">
    <source>
        <dbReference type="EMBL" id="EXI66422.1"/>
    </source>
</evidence>
<name>A0A011NP70_9PROT</name>
<proteinExistence type="predicted"/>
<feature type="domain" description="Ice-binding protein C-terminal" evidence="2">
    <location>
        <begin position="148"/>
        <end position="170"/>
    </location>
</feature>
<dbReference type="InterPro" id="IPR013424">
    <property type="entry name" value="Ice-binding_C"/>
</dbReference>